<dbReference type="Pfam" id="PF04371">
    <property type="entry name" value="PAD_porph"/>
    <property type="match status" value="1"/>
</dbReference>
<protein>
    <submittedName>
        <fullName evidence="6">Agmatine deiminase family protein</fullName>
    </submittedName>
</protein>
<name>A0ABW5N8G8_9FLAO</name>
<keyword evidence="3" id="KW-0175">Coiled coil</keyword>
<dbReference type="RefSeq" id="WP_378256932.1">
    <property type="nucleotide sequence ID" value="NZ_JBHSJV010000001.1"/>
</dbReference>
<dbReference type="Pfam" id="PF18962">
    <property type="entry name" value="Por_Secre_tail"/>
    <property type="match status" value="1"/>
</dbReference>
<dbReference type="CDD" id="cd00063">
    <property type="entry name" value="FN3"/>
    <property type="match status" value="4"/>
</dbReference>
<dbReference type="Pfam" id="PF00629">
    <property type="entry name" value="MAM"/>
    <property type="match status" value="1"/>
</dbReference>
<feature type="coiled-coil region" evidence="3">
    <location>
        <begin position="54"/>
        <end position="85"/>
    </location>
</feature>
<evidence type="ECO:0000259" key="4">
    <source>
        <dbReference type="PROSITE" id="PS50060"/>
    </source>
</evidence>
<dbReference type="InterPro" id="IPR013320">
    <property type="entry name" value="ConA-like_dom_sf"/>
</dbReference>
<dbReference type="SUPFAM" id="SSF49899">
    <property type="entry name" value="Concanavalin A-like lectins/glucanases"/>
    <property type="match status" value="1"/>
</dbReference>
<dbReference type="SMART" id="SM00137">
    <property type="entry name" value="MAM"/>
    <property type="match status" value="1"/>
</dbReference>
<dbReference type="NCBIfam" id="TIGR04183">
    <property type="entry name" value="Por_Secre_tail"/>
    <property type="match status" value="1"/>
</dbReference>
<reference evidence="7" key="1">
    <citation type="journal article" date="2019" name="Int. J. Syst. Evol. Microbiol.">
        <title>The Global Catalogue of Microorganisms (GCM) 10K type strain sequencing project: providing services to taxonomists for standard genome sequencing and annotation.</title>
        <authorList>
            <consortium name="The Broad Institute Genomics Platform"/>
            <consortium name="The Broad Institute Genome Sequencing Center for Infectious Disease"/>
            <person name="Wu L."/>
            <person name="Ma J."/>
        </authorList>
    </citation>
    <scope>NUCLEOTIDE SEQUENCE [LARGE SCALE GENOMIC DNA]</scope>
    <source>
        <strain evidence="7">KCTC 42423</strain>
    </source>
</reference>
<dbReference type="PANTHER" id="PTHR31377">
    <property type="entry name" value="AGMATINE DEIMINASE-RELATED"/>
    <property type="match status" value="1"/>
</dbReference>
<gene>
    <name evidence="6" type="ORF">ACFSTE_11370</name>
</gene>
<keyword evidence="7" id="KW-1185">Reference proteome</keyword>
<dbReference type="Gene3D" id="2.60.120.200">
    <property type="match status" value="1"/>
</dbReference>
<dbReference type="EMBL" id="JBHULX010000021">
    <property type="protein sequence ID" value="MFD2591426.1"/>
    <property type="molecule type" value="Genomic_DNA"/>
</dbReference>
<comment type="caution">
    <text evidence="6">The sequence shown here is derived from an EMBL/GenBank/DDBJ whole genome shotgun (WGS) entry which is preliminary data.</text>
</comment>
<evidence type="ECO:0000256" key="1">
    <source>
        <dbReference type="ARBA" id="ARBA00022729"/>
    </source>
</evidence>
<sequence length="1342" mass="147879">MRKINLILAIVAIFFTGVLKAQEVFTSKEKKLIIEKYTKGDSNFNPSPAELEVIYNYIKNKKLTKEELEEYKEKSKRKISNDELEKYRKANSKKSRSSASNATMELPADARFPGEFEEVQGIFVTYPYHANAPDFTYYGKFFRELINGIQQAGVKVYINVRKQSDKDILIRHFREQGTPLTNYQFLVNPSDQFWTRDFGPINFYYGADDKIGWVDLNYGGRGKDDQLTPLWAKEMAIDYTYMPIRFEGGNTLMDGQQTLTTSSAVFENNGLDYSKAEVENMLKKSFNLKKLYVLDRLIDDGGTGHVDLYLDMTDENTFVYTKQPMEMANISEYVDYQNVLNNIEFLEKQTSSAGKPYAFNTIPFPTRDDGSIFDTAKSINGTNRTYSNHLIVNKTIIQPVFNDGQTGNIEGDRAALDILKKKYPGYKIITVDGRVLQGLGGSIHCVTKEFAAENPVRFKHYAYRGEVNRCQSSYPIDAVITNKSGIKQATLFSRVKGTTTWTQTRMTKEAANHWKSAITLSSASSNDMIEYYLSATSNNGKTMTYPMTGAEGGAYTFWCASSCSKEITAHPSYKESFESSLGDWIQDTADDLDWKLSTMGQTEPINAADGDYYLFINNSEGTSNKQAILKSPCLNLSGASFAKLTFKHYNYGGNDTGSLYLEASDDNGFTWEKIWQTPNNQTTTWSPVTVDLKEYIGETVQLRFNRTTGTNSRAGIAIDAISISTLETQAPTTPLNLAVSNVAATSLTLTWAAATDNVKVTEYLVYEGTKKVATVKPDYTKFNATALTPETVYTYTVRAKDVAGNISSASNIVNVTTSRGTAPNTACDKVPDADETLFYEIGDRAKWKPWREEYKSVFEFTKAGWERQFKCNATGSDTQAPTAPANLTAGNVTKTTIDLSWGASTDNVGVTGYEVYQGNTMIGTVTGTRYQAVGLTAGTAYTFKVLAKDAAGNKSRSSNTVTATTISEDTQAPTAPANLTAGNVTQTTIDLSWVASTDNVGVTGYEIYQDDVLKTSGTTTSYQVMGLTPNTSYRFKVRAKDAAGNYSAFSNIVSVKTIGDTGGDCQKVTGVVASDIKDVSATIDWNVADGTTTYIVEYKKTTANAYTIVEATSNTLGLRDLSPETTYQLRIKYTCKGATGDICDGVAPWSSGVVYQPGDKVVYNDTLYQKNSSNGWDNLGRCGTTGNVQGTDAPYSDIITFTTKKTPGGGICDGVEPWRSGVVYQPGDKVVYNNTLYQKNASGGWDNLGACNGSKKLTSLASYPPSAIELIIYQEPFSGTLSISLPEALLKSSSYRIFDVTGKVIMSGEKAKKIDVETIENGMYILKITSGKNSYVKRFLKH</sequence>
<feature type="domain" description="Fibronectin type-III" evidence="5">
    <location>
        <begin position="883"/>
        <end position="968"/>
    </location>
</feature>
<evidence type="ECO:0000256" key="2">
    <source>
        <dbReference type="ARBA" id="ARBA00022801"/>
    </source>
</evidence>
<dbReference type="SUPFAM" id="SSF55909">
    <property type="entry name" value="Pentein"/>
    <property type="match status" value="1"/>
</dbReference>
<dbReference type="Pfam" id="PF00041">
    <property type="entry name" value="fn3"/>
    <property type="match status" value="4"/>
</dbReference>
<evidence type="ECO:0000259" key="5">
    <source>
        <dbReference type="PROSITE" id="PS50853"/>
    </source>
</evidence>
<keyword evidence="2" id="KW-0378">Hydrolase</keyword>
<evidence type="ECO:0000256" key="3">
    <source>
        <dbReference type="SAM" id="Coils"/>
    </source>
</evidence>
<dbReference type="InterPro" id="IPR000998">
    <property type="entry name" value="MAM_dom"/>
</dbReference>
<dbReference type="Gene3D" id="3.75.10.10">
    <property type="entry name" value="L-arginine/glycine Amidinotransferase, Chain A"/>
    <property type="match status" value="1"/>
</dbReference>
<dbReference type="Proteomes" id="UP001597459">
    <property type="component" value="Unassembled WGS sequence"/>
</dbReference>
<dbReference type="InterPro" id="IPR007466">
    <property type="entry name" value="Peptidyl-Arg-deiminase_porph"/>
</dbReference>
<feature type="domain" description="Fibronectin type-III" evidence="5">
    <location>
        <begin position="733"/>
        <end position="820"/>
    </location>
</feature>
<dbReference type="InterPro" id="IPR026444">
    <property type="entry name" value="Secre_tail"/>
</dbReference>
<organism evidence="6 7">
    <name type="scientific">Aquimarina hainanensis</name>
    <dbReference type="NCBI Taxonomy" id="1578017"/>
    <lineage>
        <taxon>Bacteria</taxon>
        <taxon>Pseudomonadati</taxon>
        <taxon>Bacteroidota</taxon>
        <taxon>Flavobacteriia</taxon>
        <taxon>Flavobacteriales</taxon>
        <taxon>Flavobacteriaceae</taxon>
        <taxon>Aquimarina</taxon>
    </lineage>
</organism>
<dbReference type="Gene3D" id="2.10.10.20">
    <property type="entry name" value="Carbohydrate-binding module superfamily 5/12"/>
    <property type="match status" value="1"/>
</dbReference>
<feature type="domain" description="MAM" evidence="4">
    <location>
        <begin position="561"/>
        <end position="730"/>
    </location>
</feature>
<keyword evidence="1" id="KW-0732">Signal</keyword>
<dbReference type="NCBIfam" id="NF038128">
    <property type="entry name" value="choice_anch_J"/>
    <property type="match status" value="1"/>
</dbReference>
<dbReference type="CDD" id="cd06263">
    <property type="entry name" value="MAM"/>
    <property type="match status" value="1"/>
</dbReference>
<dbReference type="SMART" id="SM00060">
    <property type="entry name" value="FN3"/>
    <property type="match status" value="4"/>
</dbReference>
<dbReference type="SUPFAM" id="SSF49265">
    <property type="entry name" value="Fibronectin type III"/>
    <property type="match status" value="3"/>
</dbReference>
<proteinExistence type="predicted"/>
<dbReference type="PROSITE" id="PS50060">
    <property type="entry name" value="MAM_2"/>
    <property type="match status" value="1"/>
</dbReference>
<dbReference type="InterPro" id="IPR013783">
    <property type="entry name" value="Ig-like_fold"/>
</dbReference>
<evidence type="ECO:0000313" key="7">
    <source>
        <dbReference type="Proteomes" id="UP001597459"/>
    </source>
</evidence>
<dbReference type="PROSITE" id="PS50853">
    <property type="entry name" value="FN3"/>
    <property type="match status" value="3"/>
</dbReference>
<feature type="domain" description="Fibronectin type-III" evidence="5">
    <location>
        <begin position="975"/>
        <end position="1060"/>
    </location>
</feature>
<dbReference type="Gene3D" id="2.60.40.10">
    <property type="entry name" value="Immunoglobulins"/>
    <property type="match status" value="4"/>
</dbReference>
<dbReference type="InterPro" id="IPR036116">
    <property type="entry name" value="FN3_sf"/>
</dbReference>
<dbReference type="PANTHER" id="PTHR31377:SF0">
    <property type="entry name" value="AGMATINE DEIMINASE-RELATED"/>
    <property type="match status" value="1"/>
</dbReference>
<dbReference type="InterPro" id="IPR003961">
    <property type="entry name" value="FN3_dom"/>
</dbReference>
<evidence type="ECO:0000313" key="6">
    <source>
        <dbReference type="EMBL" id="MFD2591426.1"/>
    </source>
</evidence>
<accession>A0ABW5N8G8</accession>